<dbReference type="RefSeq" id="WP_425344888.1">
    <property type="nucleotide sequence ID" value="NZ_JBGUBD010000003.1"/>
</dbReference>
<dbReference type="InterPro" id="IPR050170">
    <property type="entry name" value="TruD_pseudoU_synthase"/>
</dbReference>
<feature type="region of interest" description="Disordered" evidence="5">
    <location>
        <begin position="313"/>
        <end position="334"/>
    </location>
</feature>
<comment type="function">
    <text evidence="4">Responsible for synthesis of pseudouridine from uracil-13 in transfer RNAs.</text>
</comment>
<comment type="catalytic activity">
    <reaction evidence="4">
        <text>uridine(13) in tRNA = pseudouridine(13) in tRNA</text>
        <dbReference type="Rhea" id="RHEA:42540"/>
        <dbReference type="Rhea" id="RHEA-COMP:10105"/>
        <dbReference type="Rhea" id="RHEA-COMP:10106"/>
        <dbReference type="ChEBI" id="CHEBI:65314"/>
        <dbReference type="ChEBI" id="CHEBI:65315"/>
        <dbReference type="EC" id="5.4.99.27"/>
    </reaction>
</comment>
<feature type="active site" description="Nucleophile" evidence="4">
    <location>
        <position position="81"/>
    </location>
</feature>
<dbReference type="PROSITE" id="PS01268">
    <property type="entry name" value="UPF0024"/>
    <property type="match status" value="1"/>
</dbReference>
<dbReference type="PROSITE" id="PS50984">
    <property type="entry name" value="TRUD"/>
    <property type="match status" value="1"/>
</dbReference>
<dbReference type="InterPro" id="IPR020119">
    <property type="entry name" value="PsdUridine_synth_TruD_CS"/>
</dbReference>
<evidence type="ECO:0000256" key="2">
    <source>
        <dbReference type="ARBA" id="ARBA00022694"/>
    </source>
</evidence>
<dbReference type="InterPro" id="IPR042214">
    <property type="entry name" value="TruD_catalytic"/>
</dbReference>
<keyword evidence="2 4" id="KW-0819">tRNA processing</keyword>
<dbReference type="SUPFAM" id="SSF55120">
    <property type="entry name" value="Pseudouridine synthase"/>
    <property type="match status" value="1"/>
</dbReference>
<accession>A0ABV4U2Z9</accession>
<proteinExistence type="inferred from homology"/>
<feature type="domain" description="TRUD" evidence="6">
    <location>
        <begin position="163"/>
        <end position="379"/>
    </location>
</feature>
<dbReference type="InterPro" id="IPR020103">
    <property type="entry name" value="PsdUridine_synth_cat_dom_sf"/>
</dbReference>
<dbReference type="NCBIfam" id="TIGR00094">
    <property type="entry name" value="tRNA_TruD_broad"/>
    <property type="match status" value="1"/>
</dbReference>
<evidence type="ECO:0000313" key="7">
    <source>
        <dbReference type="EMBL" id="MFA9477964.1"/>
    </source>
</evidence>
<dbReference type="GO" id="GO:0160150">
    <property type="term" value="F:tRNA pseudouridine(13) synthase activity"/>
    <property type="evidence" value="ECO:0007669"/>
    <property type="project" value="UniProtKB-EC"/>
</dbReference>
<reference evidence="7 8" key="1">
    <citation type="submission" date="2024-08" db="EMBL/GenBank/DDBJ databases">
        <title>Whole-genome sequencing of halo(alkali)philic microorganisms from hypersaline lakes.</title>
        <authorList>
            <person name="Sorokin D.Y."/>
            <person name="Merkel A.Y."/>
            <person name="Messina E."/>
            <person name="Yakimov M."/>
        </authorList>
    </citation>
    <scope>NUCLEOTIDE SEQUENCE [LARGE SCALE GENOMIC DNA]</scope>
    <source>
        <strain evidence="7 8">AB-hyl4</strain>
    </source>
</reference>
<dbReference type="InterPro" id="IPR011760">
    <property type="entry name" value="PsdUridine_synth_TruD_insert"/>
</dbReference>
<name>A0ABV4U2Z9_9BACT</name>
<gene>
    <name evidence="4 7" type="primary">truD</name>
    <name evidence="7" type="ORF">ACERK3_06590</name>
</gene>
<dbReference type="InterPro" id="IPR001656">
    <property type="entry name" value="PsdUridine_synth_TruD"/>
</dbReference>
<organism evidence="7 8">
    <name type="scientific">Natronomicrosphaera hydrolytica</name>
    <dbReference type="NCBI Taxonomy" id="3242702"/>
    <lineage>
        <taxon>Bacteria</taxon>
        <taxon>Pseudomonadati</taxon>
        <taxon>Planctomycetota</taxon>
        <taxon>Phycisphaerae</taxon>
        <taxon>Phycisphaerales</taxon>
        <taxon>Phycisphaeraceae</taxon>
        <taxon>Natronomicrosphaera</taxon>
    </lineage>
</organism>
<dbReference type="Gene3D" id="1.10.1510.30">
    <property type="match status" value="1"/>
</dbReference>
<dbReference type="PANTHER" id="PTHR47811">
    <property type="entry name" value="TRNA PSEUDOURIDINE SYNTHASE D"/>
    <property type="match status" value="1"/>
</dbReference>
<evidence type="ECO:0000256" key="1">
    <source>
        <dbReference type="ARBA" id="ARBA00007953"/>
    </source>
</evidence>
<evidence type="ECO:0000256" key="4">
    <source>
        <dbReference type="HAMAP-Rule" id="MF_01082"/>
    </source>
</evidence>
<dbReference type="PANTHER" id="PTHR47811:SF1">
    <property type="entry name" value="TRNA PSEUDOURIDINE SYNTHASE D"/>
    <property type="match status" value="1"/>
</dbReference>
<evidence type="ECO:0000256" key="5">
    <source>
        <dbReference type="SAM" id="MobiDB-lite"/>
    </source>
</evidence>
<evidence type="ECO:0000313" key="8">
    <source>
        <dbReference type="Proteomes" id="UP001575105"/>
    </source>
</evidence>
<protein>
    <recommendedName>
        <fullName evidence="4">tRNA pseudouridine synthase D</fullName>
        <ecNumber evidence="4">5.4.99.27</ecNumber>
    </recommendedName>
    <alternativeName>
        <fullName evidence="4">tRNA pseudouridine(13) synthase</fullName>
    </alternativeName>
    <alternativeName>
        <fullName evidence="4">tRNA pseudouridylate synthase D</fullName>
    </alternativeName>
    <alternativeName>
        <fullName evidence="4">tRNA-uridine isomerase D</fullName>
    </alternativeName>
</protein>
<comment type="similarity">
    <text evidence="1 4">Belongs to the pseudouridine synthase TruD family.</text>
</comment>
<dbReference type="HAMAP" id="MF_01082">
    <property type="entry name" value="TruD"/>
    <property type="match status" value="1"/>
</dbReference>
<keyword evidence="8" id="KW-1185">Reference proteome</keyword>
<evidence type="ECO:0000259" key="6">
    <source>
        <dbReference type="PROSITE" id="PS50984"/>
    </source>
</evidence>
<dbReference type="EMBL" id="JBGUBD010000003">
    <property type="protein sequence ID" value="MFA9477964.1"/>
    <property type="molecule type" value="Genomic_DNA"/>
</dbReference>
<dbReference type="Gene3D" id="3.30.2350.20">
    <property type="entry name" value="TruD, catalytic domain"/>
    <property type="match status" value="1"/>
</dbReference>
<dbReference type="Proteomes" id="UP001575105">
    <property type="component" value="Unassembled WGS sequence"/>
</dbReference>
<keyword evidence="3 4" id="KW-0413">Isomerase</keyword>
<dbReference type="EC" id="5.4.99.27" evidence="4"/>
<dbReference type="Gene3D" id="3.30.70.3160">
    <property type="match status" value="1"/>
</dbReference>
<evidence type="ECO:0000256" key="3">
    <source>
        <dbReference type="ARBA" id="ARBA00023235"/>
    </source>
</evidence>
<dbReference type="Pfam" id="PF01142">
    <property type="entry name" value="TruD"/>
    <property type="match status" value="1"/>
</dbReference>
<dbReference type="CDD" id="cd01291">
    <property type="entry name" value="PseudoU_synth"/>
    <property type="match status" value="1"/>
</dbReference>
<sequence length="430" mass="48035">MNPIHDLAYLTPDLPGVGGRIKLRPDDFLVEEQPLYEPTGEGEHLYLFIEKRQIATTDVVRQLVKAFRVSRRDVGFAGMKDKHAISRQHFSVRMTDAEASQDEALESLSRDDRVTLLWADRHGNKLRRGHLAGNRFVIRIREIEPTRDTLIAKRVLDRLAAAGVPNYLGEQRFGYRQNNHEVGRLLLLGEHQAVLDAMLGKPEAYESEAVQLGRAAYDRGDYAEALAHWPKHLRFDRQALDALRQGRSAEKAVAAIDRNQRAFLITALQSAAFNRVLHERLSGGTFDRLLPGDLAWKHDSRAVFSVDEATAELENGPTGRVPQMAVSPSGPMWGPDMTQAEGEPGRMEREALALFGLSEADLQGHRLAAVEGARRPLRIPLRDPDLSGGVDEHGSYIRLAFELPRGAFATVVLREIMKQNVADDDDDDTA</sequence>
<comment type="caution">
    <text evidence="7">The sequence shown here is derived from an EMBL/GenBank/DDBJ whole genome shotgun (WGS) entry which is preliminary data.</text>
</comment>
<dbReference type="PIRSF" id="PIRSF037016">
    <property type="entry name" value="Pseudouridin_synth_euk_prd"/>
    <property type="match status" value="1"/>
</dbReference>